<reference evidence="2 3" key="1">
    <citation type="submission" date="2019-05" db="EMBL/GenBank/DDBJ databases">
        <title>Genome sequencing of F202Z8.</title>
        <authorList>
            <person name="Kwon Y.M."/>
        </authorList>
    </citation>
    <scope>NUCLEOTIDE SEQUENCE [LARGE SCALE GENOMIC DNA]</scope>
    <source>
        <strain evidence="2 3">F202Z8</strain>
    </source>
</reference>
<dbReference type="Pfam" id="PF12889">
    <property type="entry name" value="DUF3829"/>
    <property type="match status" value="1"/>
</dbReference>
<dbReference type="AlphaFoldDB" id="A0A5B7SX14"/>
<dbReference type="PROSITE" id="PS51257">
    <property type="entry name" value="PROKAR_LIPOPROTEIN"/>
    <property type="match status" value="1"/>
</dbReference>
<keyword evidence="3" id="KW-1185">Reference proteome</keyword>
<sequence>MGYKTIILSAFLVMTFLSCKDSAKNNDPNSAEALSAVTTTYDNIYENPAYIEVYNEYVTYLNDITSSYDASQTYYFNAFPDDYPENLKGSPSLVTISDYPDDHLERALRADLKIESLEKPAQTVNEYILTLRRLMNHADGYYERQEYLDDAAKRGKSLHDSIVPAFFNLNEAVGEFRDQITAIEQKMTAVELENYKNEGLNLRYSLLKIITIARETRAFTQVETMDEYANLELKNVVDVRKRLSENIQELEKSASDKSQFTREFGSNSTAEGYYNFGFKRASNDLVKHLRSLEQRLKTDDFEPEIPNNTPSGIQSMMIKQFYNGDGMPQMIMETEGKLIEAYNDIIN</sequence>
<dbReference type="RefSeq" id="WP_138854070.1">
    <property type="nucleotide sequence ID" value="NZ_CP040710.1"/>
</dbReference>
<keyword evidence="1" id="KW-0732">Signal</keyword>
<accession>A0A5B7SX14</accession>
<proteinExistence type="predicted"/>
<organism evidence="2 3">
    <name type="scientific">Aggregatimonas sangjinii</name>
    <dbReference type="NCBI Taxonomy" id="2583587"/>
    <lineage>
        <taxon>Bacteria</taxon>
        <taxon>Pseudomonadati</taxon>
        <taxon>Bacteroidota</taxon>
        <taxon>Flavobacteriia</taxon>
        <taxon>Flavobacteriales</taxon>
        <taxon>Flavobacteriaceae</taxon>
        <taxon>Aggregatimonas</taxon>
    </lineage>
</organism>
<protein>
    <submittedName>
        <fullName evidence="2">DUF3829 domain-containing protein</fullName>
    </submittedName>
</protein>
<feature type="signal peptide" evidence="1">
    <location>
        <begin position="1"/>
        <end position="23"/>
    </location>
</feature>
<dbReference type="OrthoDB" id="792648at2"/>
<evidence type="ECO:0000313" key="3">
    <source>
        <dbReference type="Proteomes" id="UP000310017"/>
    </source>
</evidence>
<dbReference type="InterPro" id="IPR024291">
    <property type="entry name" value="DUF3829"/>
</dbReference>
<dbReference type="Proteomes" id="UP000310017">
    <property type="component" value="Chromosome"/>
</dbReference>
<dbReference type="EMBL" id="CP040710">
    <property type="protein sequence ID" value="QCX01733.1"/>
    <property type="molecule type" value="Genomic_DNA"/>
</dbReference>
<evidence type="ECO:0000256" key="1">
    <source>
        <dbReference type="SAM" id="SignalP"/>
    </source>
</evidence>
<name>A0A5B7SX14_9FLAO</name>
<dbReference type="KEGG" id="asag:FGM00_17025"/>
<gene>
    <name evidence="2" type="ORF">FGM00_17025</name>
</gene>
<feature type="chain" id="PRO_5023069213" evidence="1">
    <location>
        <begin position="24"/>
        <end position="347"/>
    </location>
</feature>
<evidence type="ECO:0000313" key="2">
    <source>
        <dbReference type="EMBL" id="QCX01733.1"/>
    </source>
</evidence>